<dbReference type="EMBL" id="GBRH01257176">
    <property type="protein sequence ID" value="JAD40719.1"/>
    <property type="molecule type" value="Transcribed_RNA"/>
</dbReference>
<sequence>MLCTCVPMFFLIQIWILICLAGCCYSGGEDGRCIGEDQHRQRSTSNWALDFFNFLSNRSHVK</sequence>
<reference evidence="1" key="1">
    <citation type="submission" date="2014-09" db="EMBL/GenBank/DDBJ databases">
        <authorList>
            <person name="Magalhaes I.L.F."/>
            <person name="Oliveira U."/>
            <person name="Santos F.R."/>
            <person name="Vidigal T.H.D.A."/>
            <person name="Brescovit A.D."/>
            <person name="Santos A.J."/>
        </authorList>
    </citation>
    <scope>NUCLEOTIDE SEQUENCE</scope>
    <source>
        <tissue evidence="1">Shoot tissue taken approximately 20 cm above the soil surface</tissue>
    </source>
</reference>
<protein>
    <submittedName>
        <fullName evidence="1">Uncharacterized protein</fullName>
    </submittedName>
</protein>
<reference evidence="1" key="2">
    <citation type="journal article" date="2015" name="Data Brief">
        <title>Shoot transcriptome of the giant reed, Arundo donax.</title>
        <authorList>
            <person name="Barrero R.A."/>
            <person name="Guerrero F.D."/>
            <person name="Moolhuijzen P."/>
            <person name="Goolsby J.A."/>
            <person name="Tidwell J."/>
            <person name="Bellgard S.E."/>
            <person name="Bellgard M.I."/>
        </authorList>
    </citation>
    <scope>NUCLEOTIDE SEQUENCE</scope>
    <source>
        <tissue evidence="1">Shoot tissue taken approximately 20 cm above the soil surface</tissue>
    </source>
</reference>
<name>A0A0A9S1W1_ARUDO</name>
<dbReference type="AlphaFoldDB" id="A0A0A9S1W1"/>
<organism evidence="1">
    <name type="scientific">Arundo donax</name>
    <name type="common">Giant reed</name>
    <name type="synonym">Donax arundinaceus</name>
    <dbReference type="NCBI Taxonomy" id="35708"/>
    <lineage>
        <taxon>Eukaryota</taxon>
        <taxon>Viridiplantae</taxon>
        <taxon>Streptophyta</taxon>
        <taxon>Embryophyta</taxon>
        <taxon>Tracheophyta</taxon>
        <taxon>Spermatophyta</taxon>
        <taxon>Magnoliopsida</taxon>
        <taxon>Liliopsida</taxon>
        <taxon>Poales</taxon>
        <taxon>Poaceae</taxon>
        <taxon>PACMAD clade</taxon>
        <taxon>Arundinoideae</taxon>
        <taxon>Arundineae</taxon>
        <taxon>Arundo</taxon>
    </lineage>
</organism>
<evidence type="ECO:0000313" key="1">
    <source>
        <dbReference type="EMBL" id="JAD40719.1"/>
    </source>
</evidence>
<proteinExistence type="predicted"/>
<accession>A0A0A9S1W1</accession>